<dbReference type="InterPro" id="IPR013954">
    <property type="entry name" value="PNK3P"/>
</dbReference>
<dbReference type="GO" id="GO:0046403">
    <property type="term" value="F:polynucleotide 3'-phosphatase activity"/>
    <property type="evidence" value="ECO:0007669"/>
    <property type="project" value="TreeGrafter"/>
</dbReference>
<dbReference type="STRING" id="403673.A0A177WH71"/>
<dbReference type="EMBL" id="DS022302">
    <property type="protein sequence ID" value="OAJ39034.1"/>
    <property type="molecule type" value="Genomic_DNA"/>
</dbReference>
<dbReference type="NCBIfam" id="TIGR01664">
    <property type="entry name" value="DNA-3'-Pase"/>
    <property type="match status" value="1"/>
</dbReference>
<dbReference type="Proteomes" id="UP000077115">
    <property type="component" value="Unassembled WGS sequence"/>
</dbReference>
<dbReference type="OrthoDB" id="19045at2759"/>
<reference evidence="2 3" key="2">
    <citation type="submission" date="2016-05" db="EMBL/GenBank/DDBJ databases">
        <title>Lineage-specific infection strategies underlie the spectrum of fungal disease in amphibians.</title>
        <authorList>
            <person name="Cuomo C.A."/>
            <person name="Farrer R.A."/>
            <person name="James T."/>
            <person name="Longcore J."/>
            <person name="Birren B."/>
        </authorList>
    </citation>
    <scope>NUCLEOTIDE SEQUENCE [LARGE SCALE GENOMIC DNA]</scope>
    <source>
        <strain evidence="2 3">JEL423</strain>
    </source>
</reference>
<dbReference type="Gene3D" id="3.40.50.300">
    <property type="entry name" value="P-loop containing nucleotide triphosphate hydrolases"/>
    <property type="match status" value="1"/>
</dbReference>
<dbReference type="NCBIfam" id="TIGR01662">
    <property type="entry name" value="HAD-SF-IIIA"/>
    <property type="match status" value="1"/>
</dbReference>
<sequence length="519" mass="58174">MPPKRPAKKTDQKLSAKKQSKQHSLDTFLSIEPQTTASTASLVQWKVLHNSLLIGVANSLTKEHLQKSYLAQHTKIAAFDFDGTLAGVNGSYVFPKHGDDWRWFCPSVPATLRLLHNLGYRIVIFSNQSGILDQPKTSKKGLNQTVVAKDAIFKGRVENVVKSLTETDTLHIPLTFIAATSKDFFRKPCPGMWHYYIQEVYTSDDLASLSDADLALSFYCGDAAGRTRSNWHSTLPHPKDHSDCDHKFALNIPLRFIVPEVLFSSKSSIALNECLESKTNDKLNDVLDKLESIAGFKPIPWPEFNPNLFTSLTDSSQTLAKVVETITNRVTFTPEMNPPFQSSVNLIICVGSPASGKSSFVTTYLTPLGITHINQDTLGTKNKCLKVLSEAIGSGKSVVVDNTNPDKTTRKAFIQAAKESAGTECMVHVIALYFDTEMELCRHNNAYRELRHFGHKWVFGNSDQKKSDHAHVPGMVFHMYAKAHQEPDHDEGFNEIFRVGFHPVFESEHDEKLWKLHYL</sequence>
<dbReference type="InterPro" id="IPR036412">
    <property type="entry name" value="HAD-like_sf"/>
</dbReference>
<gene>
    <name evidence="2" type="ORF">BDEG_22911</name>
</gene>
<dbReference type="PANTHER" id="PTHR12083">
    <property type="entry name" value="BIFUNCTIONAL POLYNUCLEOTIDE PHOSPHATASE/KINASE"/>
    <property type="match status" value="1"/>
</dbReference>
<proteinExistence type="predicted"/>
<evidence type="ECO:0000256" key="1">
    <source>
        <dbReference type="SAM" id="MobiDB-lite"/>
    </source>
</evidence>
<dbReference type="eggNOG" id="KOG2134">
    <property type="taxonomic scope" value="Eukaryota"/>
</dbReference>
<dbReference type="Pfam" id="PF08645">
    <property type="entry name" value="PNK3P"/>
    <property type="match status" value="1"/>
</dbReference>
<dbReference type="GO" id="GO:0003690">
    <property type="term" value="F:double-stranded DNA binding"/>
    <property type="evidence" value="ECO:0007669"/>
    <property type="project" value="TreeGrafter"/>
</dbReference>
<dbReference type="SUPFAM" id="SSF52540">
    <property type="entry name" value="P-loop containing nucleoside triphosphate hydrolases"/>
    <property type="match status" value="1"/>
</dbReference>
<evidence type="ECO:0000313" key="2">
    <source>
        <dbReference type="EMBL" id="OAJ39034.1"/>
    </source>
</evidence>
<dbReference type="InterPro" id="IPR006551">
    <property type="entry name" value="Polynucleotide_phosphatase"/>
</dbReference>
<dbReference type="SUPFAM" id="SSF56784">
    <property type="entry name" value="HAD-like"/>
    <property type="match status" value="1"/>
</dbReference>
<name>A0A177WH71_BATDL</name>
<dbReference type="GO" id="GO:0046404">
    <property type="term" value="F:ATP-dependent polydeoxyribonucleotide 5'-hydroxyl-kinase activity"/>
    <property type="evidence" value="ECO:0007669"/>
    <property type="project" value="TreeGrafter"/>
</dbReference>
<dbReference type="InterPro" id="IPR023214">
    <property type="entry name" value="HAD_sf"/>
</dbReference>
<dbReference type="Gene3D" id="3.40.50.1000">
    <property type="entry name" value="HAD superfamily/HAD-like"/>
    <property type="match status" value="1"/>
</dbReference>
<feature type="region of interest" description="Disordered" evidence="1">
    <location>
        <begin position="1"/>
        <end position="21"/>
    </location>
</feature>
<reference evidence="2 3" key="1">
    <citation type="submission" date="2006-10" db="EMBL/GenBank/DDBJ databases">
        <title>The Genome Sequence of Batrachochytrium dendrobatidis JEL423.</title>
        <authorList>
            <consortium name="The Broad Institute Genome Sequencing Platform"/>
            <person name="Birren B."/>
            <person name="Lander E."/>
            <person name="Galagan J."/>
            <person name="Cuomo C."/>
            <person name="Devon K."/>
            <person name="Jaffe D."/>
            <person name="Butler J."/>
            <person name="Alvarez P."/>
            <person name="Gnerre S."/>
            <person name="Grabherr M."/>
            <person name="Kleber M."/>
            <person name="Mauceli E."/>
            <person name="Brockman W."/>
            <person name="Young S."/>
            <person name="LaButti K."/>
            <person name="Sykes S."/>
            <person name="DeCaprio D."/>
            <person name="Crawford M."/>
            <person name="Koehrsen M."/>
            <person name="Engels R."/>
            <person name="Montgomery P."/>
            <person name="Pearson M."/>
            <person name="Howarth C."/>
            <person name="Larson L."/>
            <person name="White J."/>
            <person name="O'Leary S."/>
            <person name="Kodira C."/>
            <person name="Zeng Q."/>
            <person name="Yandava C."/>
            <person name="Alvarado L."/>
            <person name="Longcore J."/>
            <person name="James T."/>
        </authorList>
    </citation>
    <scope>NUCLEOTIDE SEQUENCE [LARGE SCALE GENOMIC DNA]</scope>
    <source>
        <strain evidence="2 3">JEL423</strain>
    </source>
</reference>
<dbReference type="InterPro" id="IPR006549">
    <property type="entry name" value="HAD-SF_hydro_IIIA"/>
</dbReference>
<accession>A0A177WH71</accession>
<dbReference type="PANTHER" id="PTHR12083:SF9">
    <property type="entry name" value="BIFUNCTIONAL POLYNUCLEOTIDE PHOSPHATASE_KINASE"/>
    <property type="match status" value="1"/>
</dbReference>
<organism evidence="2 3">
    <name type="scientific">Batrachochytrium dendrobatidis (strain JEL423)</name>
    <dbReference type="NCBI Taxonomy" id="403673"/>
    <lineage>
        <taxon>Eukaryota</taxon>
        <taxon>Fungi</taxon>
        <taxon>Fungi incertae sedis</taxon>
        <taxon>Chytridiomycota</taxon>
        <taxon>Chytridiomycota incertae sedis</taxon>
        <taxon>Chytridiomycetes</taxon>
        <taxon>Rhizophydiales</taxon>
        <taxon>Rhizophydiales incertae sedis</taxon>
        <taxon>Batrachochytrium</taxon>
    </lineage>
</organism>
<evidence type="ECO:0000313" key="3">
    <source>
        <dbReference type="Proteomes" id="UP000077115"/>
    </source>
</evidence>
<dbReference type="InterPro" id="IPR027417">
    <property type="entry name" value="P-loop_NTPase"/>
</dbReference>
<dbReference type="FunFam" id="3.40.50.300:FF:000737">
    <property type="entry name" value="Bifunctional polynucleotide phosphatase/kinase"/>
    <property type="match status" value="1"/>
</dbReference>
<dbReference type="VEuPathDB" id="FungiDB:BDEG_22911"/>
<dbReference type="AlphaFoldDB" id="A0A177WH71"/>
<protein>
    <submittedName>
        <fullName evidence="2">DNA 3'-phosphatase</fullName>
    </submittedName>
</protein>
<dbReference type="GO" id="GO:0006281">
    <property type="term" value="P:DNA repair"/>
    <property type="evidence" value="ECO:0007669"/>
    <property type="project" value="TreeGrafter"/>
</dbReference>
<dbReference type="Pfam" id="PF13671">
    <property type="entry name" value="AAA_33"/>
    <property type="match status" value="1"/>
</dbReference>